<comment type="subcellular location">
    <subcellularLocation>
        <location evidence="3">Cytoplasm</location>
    </subcellularLocation>
</comment>
<dbReference type="EMBL" id="FOCG01000002">
    <property type="protein sequence ID" value="SEM94442.1"/>
    <property type="molecule type" value="Genomic_DNA"/>
</dbReference>
<comment type="caution">
    <text evidence="3">Lacks conserved residue(s) required for the propagation of feature annotation.</text>
</comment>
<dbReference type="InterPro" id="IPR003697">
    <property type="entry name" value="Maf-like"/>
</dbReference>
<feature type="site" description="Important for substrate specificity" evidence="3">
    <location>
        <position position="151"/>
    </location>
</feature>
<evidence type="ECO:0000256" key="3">
    <source>
        <dbReference type="HAMAP-Rule" id="MF_00528"/>
    </source>
</evidence>
<keyword evidence="3" id="KW-0546">Nucleotide metabolism</keyword>
<comment type="catalytic activity">
    <reaction evidence="3">
        <text>UTP + H2O = UMP + diphosphate + H(+)</text>
        <dbReference type="Rhea" id="RHEA:29395"/>
        <dbReference type="ChEBI" id="CHEBI:15377"/>
        <dbReference type="ChEBI" id="CHEBI:15378"/>
        <dbReference type="ChEBI" id="CHEBI:33019"/>
        <dbReference type="ChEBI" id="CHEBI:46398"/>
        <dbReference type="ChEBI" id="CHEBI:57865"/>
        <dbReference type="EC" id="3.6.1.9"/>
    </reaction>
</comment>
<dbReference type="Gene3D" id="3.90.950.10">
    <property type="match status" value="1"/>
</dbReference>
<evidence type="ECO:0000256" key="2">
    <source>
        <dbReference type="ARBA" id="ARBA00022801"/>
    </source>
</evidence>
<dbReference type="HAMAP" id="MF_00528">
    <property type="entry name" value="Maf"/>
    <property type="match status" value="1"/>
</dbReference>
<reference evidence="4 5" key="1">
    <citation type="submission" date="2016-10" db="EMBL/GenBank/DDBJ databases">
        <authorList>
            <person name="de Groot N.N."/>
        </authorList>
    </citation>
    <scope>NUCLEOTIDE SEQUENCE [LARGE SCALE GENOMIC DNA]</scope>
    <source>
        <strain evidence="4 5">CGMCC 1.5070</strain>
    </source>
</reference>
<dbReference type="GO" id="GO:0009117">
    <property type="term" value="P:nucleotide metabolic process"/>
    <property type="evidence" value="ECO:0007669"/>
    <property type="project" value="UniProtKB-KW"/>
</dbReference>
<evidence type="ECO:0000256" key="1">
    <source>
        <dbReference type="ARBA" id="ARBA00001968"/>
    </source>
</evidence>
<evidence type="ECO:0000313" key="4">
    <source>
        <dbReference type="EMBL" id="SEM94442.1"/>
    </source>
</evidence>
<keyword evidence="3" id="KW-0963">Cytoplasm</keyword>
<dbReference type="CDD" id="cd00555">
    <property type="entry name" value="Maf"/>
    <property type="match status" value="1"/>
</dbReference>
<sequence length="189" mass="20898">MDVILASGSPRRRELLAHIYKDFQVIPADIEEVIPQGTAPCDVGELLAKQKTLHVQKNRPNDLIIGADTVVAVDGEILGKPQNADDAKRMLALLSGREHQVYTGVSLRFKQTAVSFTQCTKVWFYPLTAQEIDNYIETEEPFDKAGAYGIQGEGSILVEKIEGDFFNVMGLPVARLKRELAKINGESKV</sequence>
<dbReference type="SUPFAM" id="SSF52972">
    <property type="entry name" value="ITPase-like"/>
    <property type="match status" value="1"/>
</dbReference>
<feature type="active site" description="Proton acceptor" evidence="3">
    <location>
        <position position="68"/>
    </location>
</feature>
<dbReference type="PANTHER" id="PTHR43213">
    <property type="entry name" value="BIFUNCTIONAL DTTP/UTP PYROPHOSPHATASE/METHYLTRANSFERASE PROTEIN-RELATED"/>
    <property type="match status" value="1"/>
</dbReference>
<dbReference type="EC" id="3.6.1.9" evidence="3"/>
<name>A0A1H8CHL1_9FIRM</name>
<evidence type="ECO:0000313" key="5">
    <source>
        <dbReference type="Proteomes" id="UP000199158"/>
    </source>
</evidence>
<dbReference type="Proteomes" id="UP000199158">
    <property type="component" value="Unassembled WGS sequence"/>
</dbReference>
<protein>
    <recommendedName>
        <fullName evidence="3">dTTP/UTP pyrophosphatase</fullName>
        <shortName evidence="3">dTTPase/UTPase</shortName>
        <ecNumber evidence="3">3.6.1.9</ecNumber>
    </recommendedName>
    <alternativeName>
        <fullName evidence="3">Nucleoside triphosphate pyrophosphatase</fullName>
    </alternativeName>
    <alternativeName>
        <fullName evidence="3">Nucleotide pyrophosphatase</fullName>
        <shortName evidence="3">Nucleotide PPase</shortName>
    </alternativeName>
</protein>
<feature type="site" description="Important for substrate specificity" evidence="3">
    <location>
        <position position="69"/>
    </location>
</feature>
<keyword evidence="2 3" id="KW-0378">Hydrolase</keyword>
<dbReference type="OrthoDB" id="9807767at2"/>
<organism evidence="4 5">
    <name type="scientific">Hydrogenoanaerobacterium saccharovorans</name>
    <dbReference type="NCBI Taxonomy" id="474960"/>
    <lineage>
        <taxon>Bacteria</taxon>
        <taxon>Bacillati</taxon>
        <taxon>Bacillota</taxon>
        <taxon>Clostridia</taxon>
        <taxon>Eubacteriales</taxon>
        <taxon>Oscillospiraceae</taxon>
        <taxon>Hydrogenoanaerobacterium</taxon>
    </lineage>
</organism>
<dbReference type="InterPro" id="IPR029001">
    <property type="entry name" value="ITPase-like_fam"/>
</dbReference>
<dbReference type="PANTHER" id="PTHR43213:SF5">
    <property type="entry name" value="BIFUNCTIONAL DTTP_UTP PYROPHOSPHATASE_METHYLTRANSFERASE PROTEIN-RELATED"/>
    <property type="match status" value="1"/>
</dbReference>
<dbReference type="Pfam" id="PF02545">
    <property type="entry name" value="Maf"/>
    <property type="match status" value="1"/>
</dbReference>
<dbReference type="GO" id="GO:0036218">
    <property type="term" value="F:dTTP diphosphatase activity"/>
    <property type="evidence" value="ECO:0007669"/>
    <property type="project" value="RHEA"/>
</dbReference>
<comment type="catalytic activity">
    <reaction evidence="3">
        <text>dTTP + H2O = dTMP + diphosphate + H(+)</text>
        <dbReference type="Rhea" id="RHEA:28534"/>
        <dbReference type="ChEBI" id="CHEBI:15377"/>
        <dbReference type="ChEBI" id="CHEBI:15378"/>
        <dbReference type="ChEBI" id="CHEBI:33019"/>
        <dbReference type="ChEBI" id="CHEBI:37568"/>
        <dbReference type="ChEBI" id="CHEBI:63528"/>
        <dbReference type="EC" id="3.6.1.9"/>
    </reaction>
</comment>
<dbReference type="AlphaFoldDB" id="A0A1H8CHL1"/>
<comment type="cofactor">
    <cofactor evidence="1 3">
        <name>a divalent metal cation</name>
        <dbReference type="ChEBI" id="CHEBI:60240"/>
    </cofactor>
</comment>
<accession>A0A1H8CHL1</accession>
<dbReference type="STRING" id="474960.SAMN05216180_2129"/>
<dbReference type="GO" id="GO:0036221">
    <property type="term" value="F:UTP diphosphatase activity"/>
    <property type="evidence" value="ECO:0007669"/>
    <property type="project" value="RHEA"/>
</dbReference>
<dbReference type="RefSeq" id="WP_092754799.1">
    <property type="nucleotide sequence ID" value="NZ_FOCG01000002.1"/>
</dbReference>
<feature type="site" description="Important for substrate specificity" evidence="3">
    <location>
        <position position="11"/>
    </location>
</feature>
<proteinExistence type="inferred from homology"/>
<comment type="similarity">
    <text evidence="3">Belongs to the Maf family. YhdE subfamily.</text>
</comment>
<dbReference type="GO" id="GO:0005737">
    <property type="term" value="C:cytoplasm"/>
    <property type="evidence" value="ECO:0007669"/>
    <property type="project" value="UniProtKB-SubCell"/>
</dbReference>
<comment type="function">
    <text evidence="3">Nucleoside triphosphate pyrophosphatase that hydrolyzes dTTP and UTP. May have a dual role in cell division arrest and in preventing the incorporation of modified nucleotides into cellular nucleic acids.</text>
</comment>
<keyword evidence="5" id="KW-1185">Reference proteome</keyword>
<dbReference type="NCBIfam" id="TIGR00172">
    <property type="entry name" value="maf"/>
    <property type="match status" value="1"/>
</dbReference>
<gene>
    <name evidence="4" type="ORF">SAMN05216180_2129</name>
</gene>
<dbReference type="PIRSF" id="PIRSF006305">
    <property type="entry name" value="Maf"/>
    <property type="match status" value="1"/>
</dbReference>